<keyword evidence="3" id="KW-0812">Transmembrane</keyword>
<organism evidence="4 5">
    <name type="scientific">Somion occarium</name>
    <dbReference type="NCBI Taxonomy" id="3059160"/>
    <lineage>
        <taxon>Eukaryota</taxon>
        <taxon>Fungi</taxon>
        <taxon>Dikarya</taxon>
        <taxon>Basidiomycota</taxon>
        <taxon>Agaricomycotina</taxon>
        <taxon>Agaricomycetes</taxon>
        <taxon>Polyporales</taxon>
        <taxon>Cerrenaceae</taxon>
        <taxon>Somion</taxon>
    </lineage>
</organism>
<dbReference type="Gene3D" id="3.40.50.720">
    <property type="entry name" value="NAD(P)-binding Rossmann-like Domain"/>
    <property type="match status" value="1"/>
</dbReference>
<dbReference type="InterPro" id="IPR036291">
    <property type="entry name" value="NAD(P)-bd_dom_sf"/>
</dbReference>
<dbReference type="InterPro" id="IPR051019">
    <property type="entry name" value="VLCFA-Steroid_DH"/>
</dbReference>
<keyword evidence="3" id="KW-0472">Membrane</keyword>
<dbReference type="InterPro" id="IPR002347">
    <property type="entry name" value="SDR_fam"/>
</dbReference>
<name>A0ABP1E6X8_9APHY</name>
<dbReference type="SUPFAM" id="SSF51735">
    <property type="entry name" value="NAD(P)-binding Rossmann-fold domains"/>
    <property type="match status" value="1"/>
</dbReference>
<dbReference type="PANTHER" id="PTHR43899">
    <property type="entry name" value="RH59310P"/>
    <property type="match status" value="1"/>
</dbReference>
<keyword evidence="5" id="KW-1185">Reference proteome</keyword>
<proteinExistence type="inferred from homology"/>
<dbReference type="PANTHER" id="PTHR43899:SF13">
    <property type="entry name" value="RH59310P"/>
    <property type="match status" value="1"/>
</dbReference>
<keyword evidence="3" id="KW-1133">Transmembrane helix</keyword>
<dbReference type="Proteomes" id="UP001497453">
    <property type="component" value="Chromosome 9"/>
</dbReference>
<keyword evidence="2" id="KW-0560">Oxidoreductase</keyword>
<feature type="transmembrane region" description="Helical" evidence="3">
    <location>
        <begin position="12"/>
        <end position="33"/>
    </location>
</feature>
<evidence type="ECO:0000256" key="2">
    <source>
        <dbReference type="ARBA" id="ARBA00023002"/>
    </source>
</evidence>
<reference evidence="5" key="1">
    <citation type="submission" date="2024-04" db="EMBL/GenBank/DDBJ databases">
        <authorList>
            <person name="Shaw F."/>
            <person name="Minotto A."/>
        </authorList>
    </citation>
    <scope>NUCLEOTIDE SEQUENCE [LARGE SCALE GENOMIC DNA]</scope>
</reference>
<comment type="similarity">
    <text evidence="1">Belongs to the short-chain dehydrogenases/reductases (SDR) family.</text>
</comment>
<gene>
    <name evidence="4" type="ORF">GFSPODELE1_LOCUS10437</name>
</gene>
<sequence>MTMAANPQIFTFLGILTTAYFLRRLVSFIWLYYLRPSSVNKFIYGKEPYALITGASDGIGRATALELYEKGFNLILHGRNEAKLTKVISEIKATAKGPSRDIKYFIASADSPEVDFQKIADEFRQLKVTLLINNVGGSNGLRSEKVDGYDETELLCDIRINALFPFYLTRAFLPQLRSTGGPVEVIFVGSQSADIAIPRLYTYAPSKAFLHRLACCLNSDEQFWTPSNVRFVYWNVGTVVTNSLRETPGLFYPLAAKFAKSAVARIGCGKERVTPYAPHAFQQFFVGLLPESFLLKYAADTMKKLIEGFEKRVD</sequence>
<dbReference type="EMBL" id="OZ037952">
    <property type="protein sequence ID" value="CAL1715796.1"/>
    <property type="molecule type" value="Genomic_DNA"/>
</dbReference>
<protein>
    <recommendedName>
        <fullName evidence="6">NAD(P)-binding protein</fullName>
    </recommendedName>
</protein>
<accession>A0ABP1E6X8</accession>
<evidence type="ECO:0008006" key="6">
    <source>
        <dbReference type="Google" id="ProtNLM"/>
    </source>
</evidence>
<dbReference type="Pfam" id="PF00106">
    <property type="entry name" value="adh_short"/>
    <property type="match status" value="1"/>
</dbReference>
<dbReference type="PRINTS" id="PR00081">
    <property type="entry name" value="GDHRDH"/>
</dbReference>
<evidence type="ECO:0000256" key="1">
    <source>
        <dbReference type="ARBA" id="ARBA00006484"/>
    </source>
</evidence>
<evidence type="ECO:0000256" key="3">
    <source>
        <dbReference type="SAM" id="Phobius"/>
    </source>
</evidence>
<evidence type="ECO:0000313" key="4">
    <source>
        <dbReference type="EMBL" id="CAL1715796.1"/>
    </source>
</evidence>
<evidence type="ECO:0000313" key="5">
    <source>
        <dbReference type="Proteomes" id="UP001497453"/>
    </source>
</evidence>